<dbReference type="InterPro" id="IPR000182">
    <property type="entry name" value="GNAT_dom"/>
</dbReference>
<dbReference type="EMBL" id="JAKQYM010000004">
    <property type="protein sequence ID" value="MCI2228883.1"/>
    <property type="molecule type" value="Genomic_DNA"/>
</dbReference>
<protein>
    <submittedName>
        <fullName evidence="2">GNAT family N-acetyltransferase</fullName>
    </submittedName>
</protein>
<evidence type="ECO:0000259" key="1">
    <source>
        <dbReference type="PROSITE" id="PS51186"/>
    </source>
</evidence>
<dbReference type="AlphaFoldDB" id="A0A9X2AJY8"/>
<comment type="caution">
    <text evidence="2">The sequence shown here is derived from an EMBL/GenBank/DDBJ whole genome shotgun (WGS) entry which is preliminary data.</text>
</comment>
<dbReference type="SUPFAM" id="SSF55729">
    <property type="entry name" value="Acyl-CoA N-acyltransferases (Nat)"/>
    <property type="match status" value="1"/>
</dbReference>
<name>A0A9X2AJY8_9FLAO</name>
<evidence type="ECO:0000313" key="2">
    <source>
        <dbReference type="EMBL" id="MCI2228883.1"/>
    </source>
</evidence>
<dbReference type="GO" id="GO:0016747">
    <property type="term" value="F:acyltransferase activity, transferring groups other than amino-acyl groups"/>
    <property type="evidence" value="ECO:0007669"/>
    <property type="project" value="InterPro"/>
</dbReference>
<sequence>MIFKAAVYDAKILTDIALKSKAFWGYSQEELCIWIDELTITSKTFDECNIYKYIIKDKIVGFYVLERANIRTSFLNFLFISPQYIKHGIGSKLLCHAIENCIEGSCAILNVLSDPNAEGFYAKHGFKVVNKIESSIKGRFLPEMELEFLENQ</sequence>
<dbReference type="Gene3D" id="3.40.630.30">
    <property type="match status" value="1"/>
</dbReference>
<evidence type="ECO:0000313" key="3">
    <source>
        <dbReference type="Proteomes" id="UP001139369"/>
    </source>
</evidence>
<accession>A0A9X2AJY8</accession>
<dbReference type="Proteomes" id="UP001139369">
    <property type="component" value="Unassembled WGS sequence"/>
</dbReference>
<dbReference type="InterPro" id="IPR016181">
    <property type="entry name" value="Acyl_CoA_acyltransferase"/>
</dbReference>
<proteinExistence type="predicted"/>
<dbReference type="PROSITE" id="PS51186">
    <property type="entry name" value="GNAT"/>
    <property type="match status" value="1"/>
</dbReference>
<dbReference type="CDD" id="cd04301">
    <property type="entry name" value="NAT_SF"/>
    <property type="match status" value="1"/>
</dbReference>
<dbReference type="Pfam" id="PF13673">
    <property type="entry name" value="Acetyltransf_10"/>
    <property type="match status" value="1"/>
</dbReference>
<keyword evidence="3" id="KW-1185">Reference proteome</keyword>
<feature type="domain" description="N-acetyltransferase" evidence="1">
    <location>
        <begin position="1"/>
        <end position="147"/>
    </location>
</feature>
<gene>
    <name evidence="2" type="ORF">MC378_06860</name>
</gene>
<reference evidence="2" key="1">
    <citation type="submission" date="2022-02" db="EMBL/GenBank/DDBJ databases">
        <title>Polaribacter sp. MSW13, isolated from seawater.</title>
        <authorList>
            <person name="Kristyanto S."/>
            <person name="Jung J."/>
            <person name="Jeon C.O."/>
        </authorList>
    </citation>
    <scope>NUCLEOTIDE SEQUENCE</scope>
    <source>
        <strain evidence="2">MSW13</strain>
    </source>
</reference>
<dbReference type="RefSeq" id="WP_242178014.1">
    <property type="nucleotide sequence ID" value="NZ_JAKQYM010000004.1"/>
</dbReference>
<organism evidence="2 3">
    <name type="scientific">Polaribacter marinus</name>
    <dbReference type="NCBI Taxonomy" id="2916838"/>
    <lineage>
        <taxon>Bacteria</taxon>
        <taxon>Pseudomonadati</taxon>
        <taxon>Bacteroidota</taxon>
        <taxon>Flavobacteriia</taxon>
        <taxon>Flavobacteriales</taxon>
        <taxon>Flavobacteriaceae</taxon>
    </lineage>
</organism>